<dbReference type="Proteomes" id="UP000266841">
    <property type="component" value="Unassembled WGS sequence"/>
</dbReference>
<feature type="non-terminal residue" evidence="2">
    <location>
        <position position="158"/>
    </location>
</feature>
<name>K3W4H5_THAOC</name>
<sequence length="158" mass="16796">MKFYYALSASSFLFVPFHAAVAKRKTNRFVARNGIREDKREMHKQRKLQALDALDVNMSIDTVFKTPGSVDGWGAGAGAIPDESADANPGPDESADASAHDAIPDGGPHVETNRQTNSGPDAHAHVGGPHVETNRQTNSGPDAHATCPTSRPTSKPTP</sequence>
<evidence type="ECO:0000313" key="3">
    <source>
        <dbReference type="Proteomes" id="UP000266841"/>
    </source>
</evidence>
<dbReference type="EMBL" id="AGNL01000191">
    <property type="protein sequence ID" value="EJK77949.1"/>
    <property type="molecule type" value="Genomic_DNA"/>
</dbReference>
<feature type="region of interest" description="Disordered" evidence="1">
    <location>
        <begin position="68"/>
        <end position="158"/>
    </location>
</feature>
<evidence type="ECO:0000313" key="2">
    <source>
        <dbReference type="EMBL" id="EJK77949.1"/>
    </source>
</evidence>
<proteinExistence type="predicted"/>
<evidence type="ECO:0000256" key="1">
    <source>
        <dbReference type="SAM" id="MobiDB-lite"/>
    </source>
</evidence>
<feature type="compositionally biased region" description="Polar residues" evidence="1">
    <location>
        <begin position="147"/>
        <end position="158"/>
    </location>
</feature>
<gene>
    <name evidence="2" type="ORF">THAOC_00182</name>
</gene>
<reference evidence="2 3" key="1">
    <citation type="journal article" date="2012" name="Genome Biol.">
        <title>Genome and low-iron response of an oceanic diatom adapted to chronic iron limitation.</title>
        <authorList>
            <person name="Lommer M."/>
            <person name="Specht M."/>
            <person name="Roy A.S."/>
            <person name="Kraemer L."/>
            <person name="Andreson R."/>
            <person name="Gutowska M.A."/>
            <person name="Wolf J."/>
            <person name="Bergner S.V."/>
            <person name="Schilhabel M.B."/>
            <person name="Klostermeier U.C."/>
            <person name="Beiko R.G."/>
            <person name="Rosenstiel P."/>
            <person name="Hippler M."/>
            <person name="Laroche J."/>
        </authorList>
    </citation>
    <scope>NUCLEOTIDE SEQUENCE [LARGE SCALE GENOMIC DNA]</scope>
    <source>
        <strain evidence="2 3">CCMP1005</strain>
    </source>
</reference>
<accession>K3W4H5</accession>
<comment type="caution">
    <text evidence="2">The sequence shown here is derived from an EMBL/GenBank/DDBJ whole genome shotgun (WGS) entry which is preliminary data.</text>
</comment>
<dbReference type="AlphaFoldDB" id="K3W4H5"/>
<organism evidence="2 3">
    <name type="scientific">Thalassiosira oceanica</name>
    <name type="common">Marine diatom</name>
    <dbReference type="NCBI Taxonomy" id="159749"/>
    <lineage>
        <taxon>Eukaryota</taxon>
        <taxon>Sar</taxon>
        <taxon>Stramenopiles</taxon>
        <taxon>Ochrophyta</taxon>
        <taxon>Bacillariophyta</taxon>
        <taxon>Coscinodiscophyceae</taxon>
        <taxon>Thalassiosirophycidae</taxon>
        <taxon>Thalassiosirales</taxon>
        <taxon>Thalassiosiraceae</taxon>
        <taxon>Thalassiosira</taxon>
    </lineage>
</organism>
<keyword evidence="3" id="KW-1185">Reference proteome</keyword>
<protein>
    <submittedName>
        <fullName evidence="2">Uncharacterized protein</fullName>
    </submittedName>
</protein>